<comment type="caution">
    <text evidence="2">The sequence shown here is derived from an EMBL/GenBank/DDBJ whole genome shotgun (WGS) entry which is preliminary data.</text>
</comment>
<keyword evidence="1" id="KW-0812">Transmembrane</keyword>
<sequence>MTTYGLLAFALMAVFLILVPSPLFRLTANFALQRGHRAALATIPGVITGLCLATALAAIPVLLIARYWPGGIGMIAFIGPWYVMAYVVFSYLDPSRRRPMADNDNLPEQQNIRMIGHIVKQAVLTPRYVLALFAVLIQVWDATLPSLPQFLATELVCAAIMAAAATIQTLLPRRLLNRKRLAIPAKTASNKAQTVFIARRAVTAGYRRIAA</sequence>
<dbReference type="EMBL" id="SBIP01000002">
    <property type="protein sequence ID" value="RWX78497.1"/>
    <property type="molecule type" value="Genomic_DNA"/>
</dbReference>
<dbReference type="AlphaFoldDB" id="A0A3S3RKE5"/>
<feature type="transmembrane region" description="Helical" evidence="1">
    <location>
        <begin position="122"/>
        <end position="140"/>
    </location>
</feature>
<feature type="transmembrane region" description="Helical" evidence="1">
    <location>
        <begin position="71"/>
        <end position="92"/>
    </location>
</feature>
<gene>
    <name evidence="2" type="ORF">EPK99_07740</name>
</gene>
<name>A0A3S3RKE5_9HYPH</name>
<evidence type="ECO:0000256" key="1">
    <source>
        <dbReference type="SAM" id="Phobius"/>
    </source>
</evidence>
<evidence type="ECO:0000313" key="2">
    <source>
        <dbReference type="EMBL" id="RWX78497.1"/>
    </source>
</evidence>
<accession>A0A3S3RKE5</accession>
<evidence type="ECO:0000313" key="3">
    <source>
        <dbReference type="Proteomes" id="UP000287687"/>
    </source>
</evidence>
<feature type="transmembrane region" description="Helical" evidence="1">
    <location>
        <begin position="6"/>
        <end position="26"/>
    </location>
</feature>
<keyword evidence="1" id="KW-1133">Transmembrane helix</keyword>
<keyword evidence="1" id="KW-0472">Membrane</keyword>
<proteinExistence type="predicted"/>
<reference evidence="2 3" key="1">
    <citation type="submission" date="2019-01" db="EMBL/GenBank/DDBJ databases">
        <title>The draft genome of Rhizobium sp. 24NR.</title>
        <authorList>
            <person name="Liu L."/>
            <person name="Liang L."/>
            <person name="Shi S."/>
            <person name="Xu L."/>
            <person name="Wang X."/>
            <person name="Li L."/>
            <person name="Zhang X."/>
        </authorList>
    </citation>
    <scope>NUCLEOTIDE SEQUENCE [LARGE SCALE GENOMIC DNA]</scope>
    <source>
        <strain evidence="2 3">24NR</strain>
    </source>
</reference>
<dbReference type="OrthoDB" id="9804822at2"/>
<feature type="transmembrane region" description="Helical" evidence="1">
    <location>
        <begin position="152"/>
        <end position="171"/>
    </location>
</feature>
<dbReference type="Proteomes" id="UP000287687">
    <property type="component" value="Unassembled WGS sequence"/>
</dbReference>
<dbReference type="RefSeq" id="WP_128442475.1">
    <property type="nucleotide sequence ID" value="NZ_SBIP01000002.1"/>
</dbReference>
<organism evidence="2 3">
    <name type="scientific">Neorhizobium lilium</name>
    <dbReference type="NCBI Taxonomy" id="2503024"/>
    <lineage>
        <taxon>Bacteria</taxon>
        <taxon>Pseudomonadati</taxon>
        <taxon>Pseudomonadota</taxon>
        <taxon>Alphaproteobacteria</taxon>
        <taxon>Hyphomicrobiales</taxon>
        <taxon>Rhizobiaceae</taxon>
        <taxon>Rhizobium/Agrobacterium group</taxon>
        <taxon>Neorhizobium</taxon>
    </lineage>
</organism>
<protein>
    <recommendedName>
        <fullName evidence="4">Threonine/homoserine/homoserine lactone efflux protein</fullName>
    </recommendedName>
</protein>
<keyword evidence="3" id="KW-1185">Reference proteome</keyword>
<evidence type="ECO:0008006" key="4">
    <source>
        <dbReference type="Google" id="ProtNLM"/>
    </source>
</evidence>
<feature type="transmembrane region" description="Helical" evidence="1">
    <location>
        <begin position="38"/>
        <end position="65"/>
    </location>
</feature>